<gene>
    <name evidence="10" type="ORF">DLAC_10884</name>
</gene>
<evidence type="ECO:0008006" key="12">
    <source>
        <dbReference type="Google" id="ProtNLM"/>
    </source>
</evidence>
<evidence type="ECO:0000313" key="11">
    <source>
        <dbReference type="Proteomes" id="UP000076078"/>
    </source>
</evidence>
<dbReference type="EMBL" id="LODT01000051">
    <property type="protein sequence ID" value="KYQ88198.1"/>
    <property type="molecule type" value="Genomic_DNA"/>
</dbReference>
<evidence type="ECO:0000256" key="7">
    <source>
        <dbReference type="ARBA" id="ARBA00022927"/>
    </source>
</evidence>
<evidence type="ECO:0000256" key="2">
    <source>
        <dbReference type="ARBA" id="ARBA00010510"/>
    </source>
</evidence>
<dbReference type="OrthoDB" id="19656at2759"/>
<dbReference type="AlphaFoldDB" id="A0A151Z2N7"/>
<comment type="caution">
    <text evidence="10">The sequence shown here is derived from an EMBL/GenBank/DDBJ whole genome shotgun (WGS) entry which is preliminary data.</text>
</comment>
<proteinExistence type="inferred from homology"/>
<keyword evidence="3" id="KW-0813">Transport</keyword>
<dbReference type="InterPro" id="IPR027246">
    <property type="entry name" value="Porin_Euk/Tom40"/>
</dbReference>
<sequence length="305" mass="34563">MEGTTNASEEIKPVEGSVFLKKHFPLLAKLPYPGKYDDLGSTGKEILSDDSFEGFRTELTCNHSEKYNSSHIFHLFTPRGENTSPHYLYNIFYNSDNTFCFARIDNERKLFCKFGHSLFNKKLNLHFVAHMPKDLTANASIEADYKLPFASLGFKADKTFTRSFSVLTSLPKNFSFGYEYTIVPEQQFEVQHFALRYQKNALSYLATINTSQQLNLSCTYKKNNLEAVSDFMVGPVQVGVLGTQFGAGFKYFFKNNILRLKGDSTGHIVGTYEEGITNFMKISYSASINYLTSEYKFGIGLSAVK</sequence>
<dbReference type="InterPro" id="IPR037930">
    <property type="entry name" value="Tom40"/>
</dbReference>
<evidence type="ECO:0000256" key="3">
    <source>
        <dbReference type="ARBA" id="ARBA00022448"/>
    </source>
</evidence>
<dbReference type="STRING" id="361077.A0A151Z2N7"/>
<dbReference type="GO" id="GO:0005741">
    <property type="term" value="C:mitochondrial outer membrane"/>
    <property type="evidence" value="ECO:0007669"/>
    <property type="project" value="UniProtKB-SubCell"/>
</dbReference>
<evidence type="ECO:0000313" key="10">
    <source>
        <dbReference type="EMBL" id="KYQ88198.1"/>
    </source>
</evidence>
<evidence type="ECO:0000256" key="1">
    <source>
        <dbReference type="ARBA" id="ARBA00004374"/>
    </source>
</evidence>
<keyword evidence="8" id="KW-0496">Mitochondrion</keyword>
<dbReference type="Pfam" id="PF01459">
    <property type="entry name" value="Porin_3"/>
    <property type="match status" value="1"/>
</dbReference>
<organism evidence="10 11">
    <name type="scientific">Tieghemostelium lacteum</name>
    <name type="common">Slime mold</name>
    <name type="synonym">Dictyostelium lacteum</name>
    <dbReference type="NCBI Taxonomy" id="361077"/>
    <lineage>
        <taxon>Eukaryota</taxon>
        <taxon>Amoebozoa</taxon>
        <taxon>Evosea</taxon>
        <taxon>Eumycetozoa</taxon>
        <taxon>Dictyostelia</taxon>
        <taxon>Dictyosteliales</taxon>
        <taxon>Raperosteliaceae</taxon>
        <taxon>Tieghemostelium</taxon>
    </lineage>
</organism>
<evidence type="ECO:0000256" key="6">
    <source>
        <dbReference type="ARBA" id="ARBA00022787"/>
    </source>
</evidence>
<keyword evidence="9" id="KW-0472">Membrane</keyword>
<dbReference type="OMA" id="NSSHIFH"/>
<comment type="subcellular location">
    <subcellularLocation>
        <location evidence="1">Mitochondrion outer membrane</location>
        <topology evidence="1">Multi-pass membrane protein</topology>
    </subcellularLocation>
</comment>
<accession>A0A151Z2N7</accession>
<dbReference type="InParanoid" id="A0A151Z2N7"/>
<keyword evidence="6" id="KW-1000">Mitochondrion outer membrane</keyword>
<name>A0A151Z2N7_TIELA</name>
<evidence type="ECO:0000256" key="9">
    <source>
        <dbReference type="ARBA" id="ARBA00023136"/>
    </source>
</evidence>
<dbReference type="GO" id="GO:0030150">
    <property type="term" value="P:protein import into mitochondrial matrix"/>
    <property type="evidence" value="ECO:0007669"/>
    <property type="project" value="InterPro"/>
</dbReference>
<keyword evidence="7" id="KW-0653">Protein transport</keyword>
<keyword evidence="5" id="KW-0812">Transmembrane</keyword>
<dbReference type="PANTHER" id="PTHR10802">
    <property type="entry name" value="MITOCHONDRIAL IMPORT RECEPTOR SUBUNIT TOM40"/>
    <property type="match status" value="1"/>
</dbReference>
<evidence type="ECO:0000256" key="8">
    <source>
        <dbReference type="ARBA" id="ARBA00023128"/>
    </source>
</evidence>
<dbReference type="GO" id="GO:0008320">
    <property type="term" value="F:protein transmembrane transporter activity"/>
    <property type="evidence" value="ECO:0007669"/>
    <property type="project" value="InterPro"/>
</dbReference>
<reference evidence="10 11" key="1">
    <citation type="submission" date="2015-12" db="EMBL/GenBank/DDBJ databases">
        <title>Dictyostelia acquired genes for synthesis and detection of signals that induce cell-type specialization by lateral gene transfer from prokaryotes.</title>
        <authorList>
            <person name="Gloeckner G."/>
            <person name="Schaap P."/>
        </authorList>
    </citation>
    <scope>NUCLEOTIDE SEQUENCE [LARGE SCALE GENOMIC DNA]</scope>
    <source>
        <strain evidence="10 11">TK</strain>
    </source>
</reference>
<dbReference type="Gene3D" id="2.40.160.10">
    <property type="entry name" value="Porin"/>
    <property type="match status" value="1"/>
</dbReference>
<dbReference type="FunCoup" id="A0A151Z2N7">
    <property type="interactions" value="21"/>
</dbReference>
<comment type="similarity">
    <text evidence="2">Belongs to the Tom40 family.</text>
</comment>
<dbReference type="Proteomes" id="UP000076078">
    <property type="component" value="Unassembled WGS sequence"/>
</dbReference>
<keyword evidence="11" id="KW-1185">Reference proteome</keyword>
<evidence type="ECO:0000256" key="5">
    <source>
        <dbReference type="ARBA" id="ARBA00022692"/>
    </source>
</evidence>
<keyword evidence="4" id="KW-1134">Transmembrane beta strand</keyword>
<evidence type="ECO:0000256" key="4">
    <source>
        <dbReference type="ARBA" id="ARBA00022452"/>
    </source>
</evidence>
<protein>
    <recommendedName>
        <fullName evidence="12">Mitochondrial import receptor subunit TOM40</fullName>
    </recommendedName>
</protein>
<dbReference type="InterPro" id="IPR023614">
    <property type="entry name" value="Porin_dom_sf"/>
</dbReference>